<dbReference type="KEGG" id="nti:DNFV4_02188"/>
<dbReference type="RefSeq" id="WP_289268534.1">
    <property type="nucleotide sequence ID" value="NZ_OX365700.1"/>
</dbReference>
<keyword evidence="1 7" id="KW-1003">Cell membrane</keyword>
<keyword evidence="5 7" id="KW-0456">Lyase</keyword>
<name>A0AA86MZ79_9BACT</name>
<sequence length="344" mass="39022">MYGRLILLIILVAFLVAGVIGYQMTRWADSPVATDPRQAQPKIVTIPEGATFQQIAAQLERERLIKSRSRFVLLGRSHSADRRIISGEYELNPGMKPQEILDKLVAGQVVLHPITVPEGYSIAQIADVLDIDKLVDAREFRRLCTDREFIRSLEIDAASLEGYLFPDTYHVARGTKAKDLIHVMVSKLWQVFTPAWRLRAADMRMTMHQVLTLASVIEKETSVGEERELISAVFHNRLRRKIPLQSDPTVIYGLEQFDGNLRKRDLSDHSPYNTYRVRGLPPGPIASPGAQSIRAALYPANAAYLYFVSRNDGTHYFSSTLDEHNHAVEKFQKRPFRRMAGARL</sequence>
<dbReference type="GO" id="GO:0005886">
    <property type="term" value="C:plasma membrane"/>
    <property type="evidence" value="ECO:0007669"/>
    <property type="project" value="UniProtKB-UniRule"/>
</dbReference>
<dbReference type="CDD" id="cd08010">
    <property type="entry name" value="MltG_like"/>
    <property type="match status" value="1"/>
</dbReference>
<evidence type="ECO:0000256" key="5">
    <source>
        <dbReference type="ARBA" id="ARBA00023239"/>
    </source>
</evidence>
<feature type="site" description="Important for catalytic activity" evidence="7">
    <location>
        <position position="220"/>
    </location>
</feature>
<keyword evidence="3 7" id="KW-1133">Transmembrane helix</keyword>
<reference evidence="8" key="1">
    <citation type="submission" date="2022-10" db="EMBL/GenBank/DDBJ databases">
        <authorList>
            <person name="Koch H."/>
        </authorList>
    </citation>
    <scope>NUCLEOTIDE SEQUENCE</scope>
    <source>
        <strain evidence="8">DNF</strain>
    </source>
</reference>
<dbReference type="EC" id="4.2.2.29" evidence="7"/>
<evidence type="ECO:0000256" key="6">
    <source>
        <dbReference type="ARBA" id="ARBA00023316"/>
    </source>
</evidence>
<dbReference type="NCBIfam" id="TIGR00247">
    <property type="entry name" value="endolytic transglycosylase MltG"/>
    <property type="match status" value="1"/>
</dbReference>
<keyword evidence="2 7" id="KW-0812">Transmembrane</keyword>
<dbReference type="Pfam" id="PF02618">
    <property type="entry name" value="YceG"/>
    <property type="match status" value="1"/>
</dbReference>
<evidence type="ECO:0000256" key="7">
    <source>
        <dbReference type="HAMAP-Rule" id="MF_02065"/>
    </source>
</evidence>
<evidence type="ECO:0000313" key="8">
    <source>
        <dbReference type="EMBL" id="CAI4031769.1"/>
    </source>
</evidence>
<gene>
    <name evidence="7" type="primary">mltG</name>
    <name evidence="8" type="ORF">DNFV4_02188</name>
</gene>
<protein>
    <recommendedName>
        <fullName evidence="7">Endolytic murein transglycosylase</fullName>
        <ecNumber evidence="7">4.2.2.29</ecNumber>
    </recommendedName>
    <alternativeName>
        <fullName evidence="7">Peptidoglycan lytic transglycosylase</fullName>
    </alternativeName>
    <alternativeName>
        <fullName evidence="7">Peptidoglycan polymerization terminase</fullName>
    </alternativeName>
</protein>
<dbReference type="PANTHER" id="PTHR30518:SF2">
    <property type="entry name" value="ENDOLYTIC MUREIN TRANSGLYCOSYLASE"/>
    <property type="match status" value="1"/>
</dbReference>
<proteinExistence type="inferred from homology"/>
<dbReference type="AlphaFoldDB" id="A0AA86MZ79"/>
<organism evidence="8 9">
    <name type="scientific">Nitrospira tepida</name>
    <dbReference type="NCBI Taxonomy" id="2973512"/>
    <lineage>
        <taxon>Bacteria</taxon>
        <taxon>Pseudomonadati</taxon>
        <taxon>Nitrospirota</taxon>
        <taxon>Nitrospiria</taxon>
        <taxon>Nitrospirales</taxon>
        <taxon>Nitrospiraceae</taxon>
        <taxon>Nitrospira</taxon>
    </lineage>
</organism>
<keyword evidence="6 7" id="KW-0961">Cell wall biogenesis/degradation</keyword>
<comment type="catalytic activity">
    <reaction evidence="7">
        <text>a peptidoglycan chain = a peptidoglycan chain with N-acetyl-1,6-anhydromuramyl-[peptide] at the reducing end + a peptidoglycan chain with N-acetylglucosamine at the non-reducing end.</text>
        <dbReference type="EC" id="4.2.2.29"/>
    </reaction>
</comment>
<dbReference type="Gene3D" id="3.30.1490.480">
    <property type="entry name" value="Endolytic murein transglycosylase"/>
    <property type="match status" value="1"/>
</dbReference>
<dbReference type="GO" id="GO:0009252">
    <property type="term" value="P:peptidoglycan biosynthetic process"/>
    <property type="evidence" value="ECO:0007669"/>
    <property type="project" value="UniProtKB-UniRule"/>
</dbReference>
<keyword evidence="4 7" id="KW-0472">Membrane</keyword>
<dbReference type="Gene3D" id="3.30.160.60">
    <property type="entry name" value="Classic Zinc Finger"/>
    <property type="match status" value="1"/>
</dbReference>
<dbReference type="Proteomes" id="UP001179121">
    <property type="component" value="Chromosome"/>
</dbReference>
<comment type="similarity">
    <text evidence="7">Belongs to the transglycosylase MltG family.</text>
</comment>
<dbReference type="PANTHER" id="PTHR30518">
    <property type="entry name" value="ENDOLYTIC MUREIN TRANSGLYCOSYLASE"/>
    <property type="match status" value="1"/>
</dbReference>
<dbReference type="GO" id="GO:0071555">
    <property type="term" value="P:cell wall organization"/>
    <property type="evidence" value="ECO:0007669"/>
    <property type="project" value="UniProtKB-KW"/>
</dbReference>
<dbReference type="EMBL" id="OX365700">
    <property type="protein sequence ID" value="CAI4031769.1"/>
    <property type="molecule type" value="Genomic_DNA"/>
</dbReference>
<dbReference type="HAMAP" id="MF_02065">
    <property type="entry name" value="MltG"/>
    <property type="match status" value="1"/>
</dbReference>
<keyword evidence="9" id="KW-1185">Reference proteome</keyword>
<evidence type="ECO:0000256" key="4">
    <source>
        <dbReference type="ARBA" id="ARBA00023136"/>
    </source>
</evidence>
<accession>A0AA86MZ79</accession>
<evidence type="ECO:0000256" key="2">
    <source>
        <dbReference type="ARBA" id="ARBA00022692"/>
    </source>
</evidence>
<evidence type="ECO:0000313" key="9">
    <source>
        <dbReference type="Proteomes" id="UP001179121"/>
    </source>
</evidence>
<evidence type="ECO:0000256" key="3">
    <source>
        <dbReference type="ARBA" id="ARBA00022989"/>
    </source>
</evidence>
<comment type="function">
    <text evidence="7">Functions as a peptidoglycan terminase that cleaves nascent peptidoglycan strands endolytically to terminate their elongation.</text>
</comment>
<evidence type="ECO:0000256" key="1">
    <source>
        <dbReference type="ARBA" id="ARBA00022475"/>
    </source>
</evidence>
<dbReference type="InterPro" id="IPR003770">
    <property type="entry name" value="MLTG-like"/>
</dbReference>
<dbReference type="GO" id="GO:0008932">
    <property type="term" value="F:lytic endotransglycosylase activity"/>
    <property type="evidence" value="ECO:0007669"/>
    <property type="project" value="UniProtKB-UniRule"/>
</dbReference>